<feature type="region of interest" description="Disordered" evidence="1">
    <location>
        <begin position="1"/>
        <end position="25"/>
    </location>
</feature>
<dbReference type="GeneID" id="74944891"/>
<evidence type="ECO:0000313" key="4">
    <source>
        <dbReference type="Proteomes" id="UP001057580"/>
    </source>
</evidence>
<protein>
    <submittedName>
        <fullName evidence="3">Uncharacterized protein</fullName>
    </submittedName>
</protein>
<keyword evidence="2" id="KW-0472">Membrane</keyword>
<dbReference type="Proteomes" id="UP001057580">
    <property type="component" value="Chromosome"/>
</dbReference>
<evidence type="ECO:0000313" key="3">
    <source>
        <dbReference type="EMBL" id="UWM54523.1"/>
    </source>
</evidence>
<name>A0A9E7R305_9EURY</name>
<keyword evidence="4" id="KW-1185">Reference proteome</keyword>
<proteinExistence type="predicted"/>
<keyword evidence="2" id="KW-1133">Transmembrane helix</keyword>
<keyword evidence="2" id="KW-0812">Transmembrane</keyword>
<gene>
    <name evidence="3" type="ORF">N0B31_20675</name>
</gene>
<evidence type="ECO:0000256" key="2">
    <source>
        <dbReference type="SAM" id="Phobius"/>
    </source>
</evidence>
<dbReference type="KEGG" id="ssai:N0B31_20675"/>
<feature type="transmembrane region" description="Helical" evidence="2">
    <location>
        <begin position="32"/>
        <end position="50"/>
    </location>
</feature>
<dbReference type="Pfam" id="PF23958">
    <property type="entry name" value="DUF7287"/>
    <property type="match status" value="1"/>
</dbReference>
<reference evidence="3" key="1">
    <citation type="submission" date="2022-09" db="EMBL/GenBank/DDBJ databases">
        <title>Diverse halophilic archaea isolated from saline environments.</title>
        <authorList>
            <person name="Cui H.-L."/>
        </authorList>
    </citation>
    <scope>NUCLEOTIDE SEQUENCE</scope>
    <source>
        <strain evidence="3">ZS-35-S2</strain>
    </source>
</reference>
<dbReference type="InterPro" id="IPR056613">
    <property type="entry name" value="DUF7287"/>
</dbReference>
<accession>A0A9E7R305</accession>
<dbReference type="RefSeq" id="WP_260593543.1">
    <property type="nucleotide sequence ID" value="NZ_CP104003.1"/>
</dbReference>
<sequence length="167" mass="18193">MSPDERSGRAAWGRTDAAEDGGRSRAQTTQDFAFGISIFVLAAVFVVTFVPDVTTPFATGITEVEQERSQTASRLLVGNVSDDGTPELNTSRTDAFFDRSWADGELERALGLPRTASVNVTMRTADPPGDIVMDHAIGDAYRQQAGATSVRIVSYDDTVYRLEVRVW</sequence>
<dbReference type="AlphaFoldDB" id="A0A9E7R305"/>
<organism evidence="3 4">
    <name type="scientific">Salinirubellus salinus</name>
    <dbReference type="NCBI Taxonomy" id="1364945"/>
    <lineage>
        <taxon>Archaea</taxon>
        <taxon>Methanobacteriati</taxon>
        <taxon>Methanobacteriota</taxon>
        <taxon>Stenosarchaea group</taxon>
        <taxon>Halobacteria</taxon>
        <taxon>Halobacteriales</taxon>
        <taxon>Natronomonadaceae</taxon>
        <taxon>Salinirubellus</taxon>
    </lineage>
</organism>
<evidence type="ECO:0000256" key="1">
    <source>
        <dbReference type="SAM" id="MobiDB-lite"/>
    </source>
</evidence>
<dbReference type="EMBL" id="CP104003">
    <property type="protein sequence ID" value="UWM54523.1"/>
    <property type="molecule type" value="Genomic_DNA"/>
</dbReference>